<dbReference type="AlphaFoldDB" id="D1CEJ5"/>
<dbReference type="GO" id="GO:0005975">
    <property type="term" value="P:carbohydrate metabolic process"/>
    <property type="evidence" value="ECO:0007669"/>
    <property type="project" value="InterPro"/>
</dbReference>
<name>D1CEJ5_THET1</name>
<reference evidence="8" key="1">
    <citation type="journal article" date="2010" name="Stand. Genomic Sci.">
        <title>Complete genome sequence of 'Thermobaculum terrenum' type strain (YNP1).</title>
        <authorList>
            <person name="Kiss H."/>
            <person name="Cleland D."/>
            <person name="Lapidus A."/>
            <person name="Lucas S."/>
            <person name="Glavina Del Rio T."/>
            <person name="Nolan M."/>
            <person name="Tice H."/>
            <person name="Han C."/>
            <person name="Goodwin L."/>
            <person name="Pitluck S."/>
            <person name="Liolios K."/>
            <person name="Ivanova N."/>
            <person name="Mavromatis K."/>
            <person name="Ovchinnikova G."/>
            <person name="Pati A."/>
            <person name="Chen A."/>
            <person name="Palaniappan K."/>
            <person name="Land M."/>
            <person name="Hauser L."/>
            <person name="Chang Y."/>
            <person name="Jeffries C."/>
            <person name="Lu M."/>
            <person name="Brettin T."/>
            <person name="Detter J."/>
            <person name="Goker M."/>
            <person name="Tindall B."/>
            <person name="Beck B."/>
            <person name="McDermott T."/>
            <person name="Woyke T."/>
            <person name="Bristow J."/>
            <person name="Eisen J."/>
            <person name="Markowitz V."/>
            <person name="Hugenholtz P."/>
            <person name="Kyrpides N."/>
            <person name="Klenk H."/>
            <person name="Cheng J."/>
        </authorList>
    </citation>
    <scope>NUCLEOTIDE SEQUENCE [LARGE SCALE GENOMIC DNA]</scope>
    <source>
        <strain evidence="8">ATCC BAA-798 / YNP1</strain>
    </source>
</reference>
<keyword evidence="3" id="KW-0326">Glycosidase</keyword>
<dbReference type="InterPro" id="IPR051913">
    <property type="entry name" value="GH2_Domain-Containing"/>
</dbReference>
<protein>
    <submittedName>
        <fullName evidence="7">Glycoside hydrolase family 2 sugar binding protein</fullName>
    </submittedName>
</protein>
<dbReference type="RefSeq" id="WP_012874386.1">
    <property type="nucleotide sequence ID" value="NC_013525.1"/>
</dbReference>
<keyword evidence="2 7" id="KW-0378">Hydrolase</keyword>
<dbReference type="InterPro" id="IPR006103">
    <property type="entry name" value="Glyco_hydro_2_cat"/>
</dbReference>
<gene>
    <name evidence="7" type="ordered locus">Tter_0430</name>
</gene>
<dbReference type="GO" id="GO:0004553">
    <property type="term" value="F:hydrolase activity, hydrolyzing O-glycosyl compounds"/>
    <property type="evidence" value="ECO:0007669"/>
    <property type="project" value="InterPro"/>
</dbReference>
<dbReference type="Gene3D" id="3.20.20.80">
    <property type="entry name" value="Glycosidases"/>
    <property type="match status" value="1"/>
</dbReference>
<dbReference type="Proteomes" id="UP000000323">
    <property type="component" value="Chromosome 1"/>
</dbReference>
<evidence type="ECO:0000256" key="2">
    <source>
        <dbReference type="ARBA" id="ARBA00022801"/>
    </source>
</evidence>
<dbReference type="InterPro" id="IPR008979">
    <property type="entry name" value="Galactose-bd-like_sf"/>
</dbReference>
<evidence type="ECO:0000259" key="4">
    <source>
        <dbReference type="Pfam" id="PF00703"/>
    </source>
</evidence>
<evidence type="ECO:0000256" key="1">
    <source>
        <dbReference type="ARBA" id="ARBA00007401"/>
    </source>
</evidence>
<dbReference type="Pfam" id="PF02836">
    <property type="entry name" value="Glyco_hydro_2_C"/>
    <property type="match status" value="1"/>
</dbReference>
<dbReference type="PANTHER" id="PTHR42732:SF2">
    <property type="entry name" value="BETA-MANNOSIDASE"/>
    <property type="match status" value="1"/>
</dbReference>
<accession>D1CEJ5</accession>
<keyword evidence="8" id="KW-1185">Reference proteome</keyword>
<feature type="domain" description="Glycoside hydrolase family 2 catalytic" evidence="5">
    <location>
        <begin position="267"/>
        <end position="499"/>
    </location>
</feature>
<dbReference type="InterPro" id="IPR006102">
    <property type="entry name" value="Ig-like_GH2"/>
</dbReference>
<dbReference type="SUPFAM" id="SSF51445">
    <property type="entry name" value="(Trans)glycosidases"/>
    <property type="match status" value="1"/>
</dbReference>
<dbReference type="CAZy" id="GH2">
    <property type="family name" value="Glycoside Hydrolase Family 2"/>
</dbReference>
<dbReference type="InterPro" id="IPR006104">
    <property type="entry name" value="Glyco_hydro_2_N"/>
</dbReference>
<feature type="domain" description="Glycosyl hydrolases family 2 sugar binding" evidence="6">
    <location>
        <begin position="7"/>
        <end position="169"/>
    </location>
</feature>
<dbReference type="SUPFAM" id="SSF49303">
    <property type="entry name" value="beta-Galactosidase/glucuronidase domain"/>
    <property type="match status" value="1"/>
</dbReference>
<dbReference type="InterPro" id="IPR013783">
    <property type="entry name" value="Ig-like_fold"/>
</dbReference>
<dbReference type="Gene3D" id="2.60.40.10">
    <property type="entry name" value="Immunoglobulins"/>
    <property type="match status" value="1"/>
</dbReference>
<proteinExistence type="inferred from homology"/>
<dbReference type="InterPro" id="IPR017853">
    <property type="entry name" value="GH"/>
</dbReference>
<sequence>MRDRICLDGTWDFCVDKDRSFSSADVAFEDTIDVPSAWQAAKPELRRYTGRAWYRKTIDYPDLPNDRVFRLCFGAVDHECTVWVNGVEVGRHSGGYTPFRLDVTHALRSGRNEILVMVDDWGYRYQWAPRWLDQEVDPEFEKAASILHGKQTWYADVSGIWQSVWLESLPVAHINGVKIYTDPQSGSVTFRVATSEAANGKELWVEVLDQGQVCAAASGLVAGSTCELTLQLTNPKLWSLDSPNLYEACVRCGEDTVTERFGVRSFEARDGKFFLNGSPLYMRGALDQDFYPGTIYAPPSKEYVYEQFRLAKELGLNTMRCHIKVPHPWYLEVADELGILIWEEIPSWGTVGREPNSYNVKPVPESTRREVLQTLEEMVDRDFNHPSLVIRTIVNEDWGTHLVMSQEDRSWLKQMYHKAKELDPTRLVVDNSACYGSRGPNLHVKSDINDFHVYALMPDEYQFFASWVEHFAQAPLWTWSPYEDSEPRGDEPLVVSEFGNWGLPSLEPTKEDAEQEGEPWWFMTGGWGGGIASEATHPTGVARRFHALGLDRVWDSYEDLARGTQRHQYEALRAEIEVMRLYPSIVGYVITEFTDAYWEANGLLDFYRNPKYLHEKFSLINTDDVLIPDRRRGSYWAGEELKVPIRYSKWSEGSISGAGVYYASKQLGGGRQQLSADITAQQGQVVNAGEIKLRLPDVDSPTLIEIEVWLEHGGRKLAANTLELMCLPAISRRTSADVPLAVVAPESNLSTRLRSMGCDLVSDLKDAEIAVATRVTPELDRWVKGGGKLLLVADETCPYLFTRPRAGSPWQGNWCQSWTWILPGSFSRVYVQNPLGFLFREVMPRHVIMGYMPEHNADVLAGMFVGWLALPAAVTTKYRVGKGMVLHTTFDLARSEAPVSDAMLADLVDHIASPEFYPERRLV</sequence>
<dbReference type="EMBL" id="CP001825">
    <property type="protein sequence ID" value="ACZ41351.1"/>
    <property type="molecule type" value="Genomic_DNA"/>
</dbReference>
<dbReference type="OrthoDB" id="9762066at2"/>
<comment type="similarity">
    <text evidence="1">Belongs to the glycosyl hydrolase 2 family.</text>
</comment>
<organism evidence="7 8">
    <name type="scientific">Thermobaculum terrenum (strain ATCC BAA-798 / CCMEE 7001 / YNP1)</name>
    <dbReference type="NCBI Taxonomy" id="525904"/>
    <lineage>
        <taxon>Bacteria</taxon>
        <taxon>Bacillati</taxon>
        <taxon>Chloroflexota</taxon>
        <taxon>Chloroflexia</taxon>
        <taxon>Candidatus Thermobaculales</taxon>
        <taxon>Candidatus Thermobaculaceae</taxon>
        <taxon>Thermobaculum</taxon>
    </lineage>
</organism>
<dbReference type="STRING" id="525904.Tter_0430"/>
<dbReference type="Pfam" id="PF00703">
    <property type="entry name" value="Glyco_hydro_2"/>
    <property type="match status" value="1"/>
</dbReference>
<dbReference type="PANTHER" id="PTHR42732">
    <property type="entry name" value="BETA-GALACTOSIDASE"/>
    <property type="match status" value="1"/>
</dbReference>
<dbReference type="InterPro" id="IPR036156">
    <property type="entry name" value="Beta-gal/glucu_dom_sf"/>
</dbReference>
<dbReference type="Gene3D" id="2.60.120.260">
    <property type="entry name" value="Galactose-binding domain-like"/>
    <property type="match status" value="1"/>
</dbReference>
<evidence type="ECO:0000259" key="5">
    <source>
        <dbReference type="Pfam" id="PF02836"/>
    </source>
</evidence>
<dbReference type="HOGENOM" id="CLU_009935_1_0_0"/>
<feature type="domain" description="Glycoside hydrolase family 2 immunoglobulin-like beta-sandwich" evidence="4">
    <location>
        <begin position="172"/>
        <end position="264"/>
    </location>
</feature>
<dbReference type="KEGG" id="ttr:Tter_0430"/>
<evidence type="ECO:0000313" key="7">
    <source>
        <dbReference type="EMBL" id="ACZ41351.1"/>
    </source>
</evidence>
<evidence type="ECO:0000256" key="3">
    <source>
        <dbReference type="ARBA" id="ARBA00023295"/>
    </source>
</evidence>
<evidence type="ECO:0000313" key="8">
    <source>
        <dbReference type="Proteomes" id="UP000000323"/>
    </source>
</evidence>
<evidence type="ECO:0000259" key="6">
    <source>
        <dbReference type="Pfam" id="PF02837"/>
    </source>
</evidence>
<dbReference type="Pfam" id="PF02837">
    <property type="entry name" value="Glyco_hydro_2_N"/>
    <property type="match status" value="1"/>
</dbReference>
<dbReference type="SUPFAM" id="SSF49785">
    <property type="entry name" value="Galactose-binding domain-like"/>
    <property type="match status" value="1"/>
</dbReference>
<dbReference type="eggNOG" id="COG3250">
    <property type="taxonomic scope" value="Bacteria"/>
</dbReference>